<sequence>MKSKIIIIGAILCAITTTGAQAVTKCVALNSSTTCTPSTSSYIGHTDWAATCTTNGVSIPISGIGICSSLRGSSIGQTATELNTSSTSDDNKYCWCKMTSPAVSRWVLHNPNASTSCDRYCANFCANDVQSREAFRSAMFGSLSD</sequence>
<accession>A0A940I9E8</accession>
<evidence type="ECO:0000313" key="2">
    <source>
        <dbReference type="EMBL" id="MBO8406845.1"/>
    </source>
</evidence>
<keyword evidence="1" id="KW-0732">Signal</keyword>
<evidence type="ECO:0000256" key="1">
    <source>
        <dbReference type="SAM" id="SignalP"/>
    </source>
</evidence>
<proteinExistence type="predicted"/>
<dbReference type="Proteomes" id="UP000721442">
    <property type="component" value="Unassembled WGS sequence"/>
</dbReference>
<organism evidence="2 3">
    <name type="scientific">Candidatus Enterousia excrementavium</name>
    <dbReference type="NCBI Taxonomy" id="2840789"/>
    <lineage>
        <taxon>Bacteria</taxon>
        <taxon>Pseudomonadati</taxon>
        <taxon>Pseudomonadota</taxon>
        <taxon>Alphaproteobacteria</taxon>
        <taxon>Candidatus Enterousia</taxon>
    </lineage>
</organism>
<feature type="signal peptide" evidence="1">
    <location>
        <begin position="1"/>
        <end position="22"/>
    </location>
</feature>
<protein>
    <submittedName>
        <fullName evidence="2">Uncharacterized protein</fullName>
    </submittedName>
</protein>
<evidence type="ECO:0000313" key="3">
    <source>
        <dbReference type="Proteomes" id="UP000721442"/>
    </source>
</evidence>
<reference evidence="2" key="2">
    <citation type="journal article" date="2021" name="PeerJ">
        <title>Extensive microbial diversity within the chicken gut microbiome revealed by metagenomics and culture.</title>
        <authorList>
            <person name="Gilroy R."/>
            <person name="Ravi A."/>
            <person name="Getino M."/>
            <person name="Pursley I."/>
            <person name="Horton D.L."/>
            <person name="Alikhan N.F."/>
            <person name="Baker D."/>
            <person name="Gharbi K."/>
            <person name="Hall N."/>
            <person name="Watson M."/>
            <person name="Adriaenssens E.M."/>
            <person name="Foster-Nyarko E."/>
            <person name="Jarju S."/>
            <person name="Secka A."/>
            <person name="Antonio M."/>
            <person name="Oren A."/>
            <person name="Chaudhuri R.R."/>
            <person name="La Ragione R."/>
            <person name="Hildebrand F."/>
            <person name="Pallen M.J."/>
        </authorList>
    </citation>
    <scope>NUCLEOTIDE SEQUENCE</scope>
    <source>
        <strain evidence="2">B1-16210</strain>
    </source>
</reference>
<comment type="caution">
    <text evidence="2">The sequence shown here is derived from an EMBL/GenBank/DDBJ whole genome shotgun (WGS) entry which is preliminary data.</text>
</comment>
<reference evidence="2" key="1">
    <citation type="submission" date="2020-10" db="EMBL/GenBank/DDBJ databases">
        <authorList>
            <person name="Gilroy R."/>
        </authorList>
    </citation>
    <scope>NUCLEOTIDE SEQUENCE</scope>
    <source>
        <strain evidence="2">B1-16210</strain>
    </source>
</reference>
<gene>
    <name evidence="2" type="ORF">IAC77_00065</name>
</gene>
<dbReference type="EMBL" id="JADINE010000002">
    <property type="protein sequence ID" value="MBO8406845.1"/>
    <property type="molecule type" value="Genomic_DNA"/>
</dbReference>
<dbReference type="AlphaFoldDB" id="A0A940I9E8"/>
<feature type="chain" id="PRO_5037520453" evidence="1">
    <location>
        <begin position="23"/>
        <end position="145"/>
    </location>
</feature>
<name>A0A940I9E8_9PROT</name>